<sequence>MDKFVISGWDQLNGKVRIHGAKNSALPLLAASILAEEKVVIRDVPNLRDVRAMVKIITELGGTVIRSSEGMQINTVHLNSGTIPKKLMQEMRSSIVICGSIINKIGWVKVSPPGGCAIGNRPIDLHLKGFKKLGCEIFEKNDEILIKAPKHGLKGAKIELDYPSVGATENVMMAAAQAKGTTEIYNPAKEPEIQDLANFINALGGNVKGAGTEKITIEGKQSMQGTDYRIIPDRIVAGTYMLAGAITRSEITLTNVVPEHIRGLANLLEQCGVQVIFGEKNVTISAKNRNIVSPKHVTTQPYPGFPTDMQPQLLAFSCFTEGTSFITEKIFDGRFNHVPELRKLGAKIEVKKQTAKVTGVSVLSGTVVEATDLRAGAALVLAALGAEGVTVIENIDHIERGHESFDEDLKSLGANILRIPKNQITHLSNENAY</sequence>
<dbReference type="InterPro" id="IPR036968">
    <property type="entry name" value="Enolpyruvate_Tfrase_sf"/>
</dbReference>
<evidence type="ECO:0000256" key="4">
    <source>
        <dbReference type="ARBA" id="ARBA00022618"/>
    </source>
</evidence>
<evidence type="ECO:0000256" key="9">
    <source>
        <dbReference type="ARBA" id="ARBA00023316"/>
    </source>
</evidence>
<dbReference type="Gene3D" id="3.65.10.10">
    <property type="entry name" value="Enolpyruvate transferase domain"/>
    <property type="match status" value="2"/>
</dbReference>
<reference evidence="14 15" key="1">
    <citation type="submission" date="2017-06" db="EMBL/GenBank/DDBJ databases">
        <title>Draft Genome Sequence of Natranaerobius trueperi halophilic, alkalithermophilic bacteria from soda lakes.</title>
        <authorList>
            <person name="Zhao B."/>
        </authorList>
    </citation>
    <scope>NUCLEOTIDE SEQUENCE [LARGE SCALE GENOMIC DNA]</scope>
    <source>
        <strain evidence="14 15">DSM 18760</strain>
    </source>
</reference>
<dbReference type="GO" id="GO:0005737">
    <property type="term" value="C:cytoplasm"/>
    <property type="evidence" value="ECO:0007669"/>
    <property type="project" value="UniProtKB-SubCell"/>
</dbReference>
<keyword evidence="15" id="KW-1185">Reference proteome</keyword>
<feature type="binding site" evidence="12">
    <location>
        <position position="92"/>
    </location>
    <ligand>
        <name>UDP-N-acetyl-alpha-D-glucosamine</name>
        <dbReference type="ChEBI" id="CHEBI:57705"/>
    </ligand>
</feature>
<dbReference type="HAMAP" id="MF_00111">
    <property type="entry name" value="MurA"/>
    <property type="match status" value="1"/>
</dbReference>
<evidence type="ECO:0000256" key="1">
    <source>
        <dbReference type="ARBA" id="ARBA00004496"/>
    </source>
</evidence>
<dbReference type="GO" id="GO:0071555">
    <property type="term" value="P:cell wall organization"/>
    <property type="evidence" value="ECO:0007669"/>
    <property type="project" value="UniProtKB-KW"/>
</dbReference>
<dbReference type="InterPro" id="IPR013792">
    <property type="entry name" value="RNA3'P_cycl/enolpyr_Trfase_a/b"/>
</dbReference>
<dbReference type="GO" id="GO:0051301">
    <property type="term" value="P:cell division"/>
    <property type="evidence" value="ECO:0007669"/>
    <property type="project" value="UniProtKB-KW"/>
</dbReference>
<keyword evidence="9 12" id="KW-0961">Cell wall biogenesis/degradation</keyword>
<feature type="binding site" evidence="12">
    <location>
        <begin position="121"/>
        <end position="125"/>
    </location>
    <ligand>
        <name>UDP-N-acetyl-alpha-D-glucosamine</name>
        <dbReference type="ChEBI" id="CHEBI:57705"/>
    </ligand>
</feature>
<gene>
    <name evidence="12 14" type="primary">murA</name>
    <name evidence="14" type="ORF">CDO51_04495</name>
</gene>
<evidence type="ECO:0000256" key="7">
    <source>
        <dbReference type="ARBA" id="ARBA00022984"/>
    </source>
</evidence>
<evidence type="ECO:0000256" key="3">
    <source>
        <dbReference type="ARBA" id="ARBA00022490"/>
    </source>
</evidence>
<comment type="caution">
    <text evidence="14">The sequence shown here is derived from an EMBL/GenBank/DDBJ whole genome shotgun (WGS) entry which is preliminary data.</text>
</comment>
<feature type="modified residue" description="2-(S-cysteinyl)pyruvic acid O-phosphothioketal" evidence="12">
    <location>
        <position position="116"/>
    </location>
</feature>
<evidence type="ECO:0000256" key="6">
    <source>
        <dbReference type="ARBA" id="ARBA00022960"/>
    </source>
</evidence>
<dbReference type="InterPro" id="IPR001986">
    <property type="entry name" value="Enolpyruvate_Tfrase_dom"/>
</dbReference>
<keyword evidence="4 12" id="KW-0132">Cell division</keyword>
<keyword evidence="12" id="KW-0670">Pyruvate</keyword>
<keyword evidence="6 12" id="KW-0133">Cell shape</keyword>
<proteinExistence type="inferred from homology"/>
<keyword evidence="5 12" id="KW-0808">Transferase</keyword>
<feature type="binding site" evidence="12">
    <location>
        <position position="308"/>
    </location>
    <ligand>
        <name>UDP-N-acetyl-alpha-D-glucosamine</name>
        <dbReference type="ChEBI" id="CHEBI:57705"/>
    </ligand>
</feature>
<comment type="catalytic activity">
    <reaction evidence="11 12">
        <text>phosphoenolpyruvate + UDP-N-acetyl-alpha-D-glucosamine = UDP-N-acetyl-3-O-(1-carboxyvinyl)-alpha-D-glucosamine + phosphate</text>
        <dbReference type="Rhea" id="RHEA:18681"/>
        <dbReference type="ChEBI" id="CHEBI:43474"/>
        <dbReference type="ChEBI" id="CHEBI:57705"/>
        <dbReference type="ChEBI" id="CHEBI:58702"/>
        <dbReference type="ChEBI" id="CHEBI:68483"/>
        <dbReference type="EC" id="2.5.1.7"/>
    </reaction>
</comment>
<comment type="subcellular location">
    <subcellularLocation>
        <location evidence="1 12">Cytoplasm</location>
    </subcellularLocation>
</comment>
<dbReference type="PANTHER" id="PTHR43783">
    <property type="entry name" value="UDP-N-ACETYLGLUCOSAMINE 1-CARBOXYVINYLTRANSFERASE"/>
    <property type="match status" value="1"/>
</dbReference>
<dbReference type="AlphaFoldDB" id="A0A226BYN8"/>
<evidence type="ECO:0000313" key="14">
    <source>
        <dbReference type="EMBL" id="OWZ84133.1"/>
    </source>
</evidence>
<feature type="binding site" evidence="12">
    <location>
        <begin position="22"/>
        <end position="23"/>
    </location>
    <ligand>
        <name>phosphoenolpyruvate</name>
        <dbReference type="ChEBI" id="CHEBI:58702"/>
    </ligand>
</feature>
<evidence type="ECO:0000256" key="5">
    <source>
        <dbReference type="ARBA" id="ARBA00022679"/>
    </source>
</evidence>
<organism evidence="14 15">
    <name type="scientific">Natranaerobius trueperi</name>
    <dbReference type="NCBI Taxonomy" id="759412"/>
    <lineage>
        <taxon>Bacteria</taxon>
        <taxon>Bacillati</taxon>
        <taxon>Bacillota</taxon>
        <taxon>Clostridia</taxon>
        <taxon>Natranaerobiales</taxon>
        <taxon>Natranaerobiaceae</taxon>
        <taxon>Natranaerobius</taxon>
    </lineage>
</organism>
<name>A0A226BYN8_9FIRM</name>
<evidence type="ECO:0000256" key="11">
    <source>
        <dbReference type="ARBA" id="ARBA00047527"/>
    </source>
</evidence>
<dbReference type="OrthoDB" id="9803760at2"/>
<evidence type="ECO:0000256" key="2">
    <source>
        <dbReference type="ARBA" id="ARBA00004752"/>
    </source>
</evidence>
<keyword evidence="8 12" id="KW-0131">Cell cycle</keyword>
<dbReference type="Proteomes" id="UP000214588">
    <property type="component" value="Unassembled WGS sequence"/>
</dbReference>
<accession>A0A226BYN8</accession>
<evidence type="ECO:0000313" key="15">
    <source>
        <dbReference type="Proteomes" id="UP000214588"/>
    </source>
</evidence>
<dbReference type="SUPFAM" id="SSF55205">
    <property type="entry name" value="EPT/RTPC-like"/>
    <property type="match status" value="1"/>
</dbReference>
<comment type="similarity">
    <text evidence="10 12">Belongs to the EPSP synthase family. MurA subfamily.</text>
</comment>
<evidence type="ECO:0000256" key="8">
    <source>
        <dbReference type="ARBA" id="ARBA00023306"/>
    </source>
</evidence>
<dbReference type="NCBIfam" id="NF006873">
    <property type="entry name" value="PRK09369.1"/>
    <property type="match status" value="1"/>
</dbReference>
<dbReference type="GO" id="GO:0008760">
    <property type="term" value="F:UDP-N-acetylglucosamine 1-carboxyvinyltransferase activity"/>
    <property type="evidence" value="ECO:0007669"/>
    <property type="project" value="UniProtKB-UniRule"/>
</dbReference>
<dbReference type="NCBIfam" id="TIGR01072">
    <property type="entry name" value="murA"/>
    <property type="match status" value="1"/>
</dbReference>
<dbReference type="GO" id="GO:0009252">
    <property type="term" value="P:peptidoglycan biosynthetic process"/>
    <property type="evidence" value="ECO:0007669"/>
    <property type="project" value="UniProtKB-UniRule"/>
</dbReference>
<keyword evidence="7 12" id="KW-0573">Peptidoglycan synthesis</keyword>
<evidence type="ECO:0000259" key="13">
    <source>
        <dbReference type="Pfam" id="PF00275"/>
    </source>
</evidence>
<dbReference type="EC" id="2.5.1.7" evidence="12"/>
<comment type="pathway">
    <text evidence="2 12">Cell wall biogenesis; peptidoglycan biosynthesis.</text>
</comment>
<feature type="domain" description="Enolpyruvate transferase" evidence="13">
    <location>
        <begin position="9"/>
        <end position="409"/>
    </location>
</feature>
<dbReference type="InterPro" id="IPR005750">
    <property type="entry name" value="UDP_GlcNAc_COvinyl_MurA"/>
</dbReference>
<dbReference type="RefSeq" id="WP_089023111.1">
    <property type="nucleotide sequence ID" value="NZ_NIQC01000007.1"/>
</dbReference>
<dbReference type="InterPro" id="IPR050068">
    <property type="entry name" value="MurA_subfamily"/>
</dbReference>
<dbReference type="GO" id="GO:0019277">
    <property type="term" value="P:UDP-N-acetylgalactosamine biosynthetic process"/>
    <property type="evidence" value="ECO:0007669"/>
    <property type="project" value="InterPro"/>
</dbReference>
<protein>
    <recommendedName>
        <fullName evidence="12">UDP-N-acetylglucosamine 1-carboxyvinyltransferase</fullName>
        <ecNumber evidence="12">2.5.1.7</ecNumber>
    </recommendedName>
    <alternativeName>
        <fullName evidence="12">Enoylpyruvate transferase</fullName>
    </alternativeName>
    <alternativeName>
        <fullName evidence="12">UDP-N-acetylglucosamine enolpyruvyl transferase</fullName>
        <shortName evidence="12">EPT</shortName>
    </alternativeName>
</protein>
<feature type="binding site" evidence="12">
    <location>
        <position position="330"/>
    </location>
    <ligand>
        <name>UDP-N-acetyl-alpha-D-glucosamine</name>
        <dbReference type="ChEBI" id="CHEBI:57705"/>
    </ligand>
</feature>
<dbReference type="Pfam" id="PF00275">
    <property type="entry name" value="EPSP_synthase"/>
    <property type="match status" value="1"/>
</dbReference>
<dbReference type="PANTHER" id="PTHR43783:SF1">
    <property type="entry name" value="UDP-N-ACETYLGLUCOSAMINE 1-CARBOXYVINYLTRANSFERASE"/>
    <property type="match status" value="1"/>
</dbReference>
<dbReference type="UniPathway" id="UPA00219"/>
<dbReference type="GO" id="GO:0008360">
    <property type="term" value="P:regulation of cell shape"/>
    <property type="evidence" value="ECO:0007669"/>
    <property type="project" value="UniProtKB-KW"/>
</dbReference>
<keyword evidence="3 12" id="KW-0963">Cytoplasm</keyword>
<dbReference type="EMBL" id="NIQC01000007">
    <property type="protein sequence ID" value="OWZ84133.1"/>
    <property type="molecule type" value="Genomic_DNA"/>
</dbReference>
<dbReference type="CDD" id="cd01555">
    <property type="entry name" value="UdpNAET"/>
    <property type="match status" value="1"/>
</dbReference>
<evidence type="ECO:0000256" key="12">
    <source>
        <dbReference type="HAMAP-Rule" id="MF_00111"/>
    </source>
</evidence>
<feature type="active site" description="Proton donor" evidence="12">
    <location>
        <position position="116"/>
    </location>
</feature>
<comment type="function">
    <text evidence="12">Cell wall formation. Adds enolpyruvyl to UDP-N-acetylglucosamine.</text>
</comment>
<comment type="caution">
    <text evidence="12">Lacks conserved residue(s) required for the propagation of feature annotation.</text>
</comment>
<evidence type="ECO:0000256" key="10">
    <source>
        <dbReference type="ARBA" id="ARBA00038367"/>
    </source>
</evidence>